<gene>
    <name evidence="1" type="ORF">F383_16255</name>
</gene>
<dbReference type="AlphaFoldDB" id="A0A0B0NA59"/>
<accession>A0A0B0NA59</accession>
<reference evidence="2" key="1">
    <citation type="submission" date="2014-09" db="EMBL/GenBank/DDBJ databases">
        <authorList>
            <person name="Mudge J."/>
            <person name="Ramaraj T."/>
            <person name="Lindquist I.E."/>
            <person name="Bharti A.K."/>
            <person name="Sundararajan A."/>
            <person name="Cameron C.T."/>
            <person name="Woodward J.E."/>
            <person name="May G.D."/>
            <person name="Brubaker C."/>
            <person name="Broadhvest J."/>
            <person name="Wilkins T.A."/>
        </authorList>
    </citation>
    <scope>NUCLEOTIDE SEQUENCE</scope>
    <source>
        <strain evidence="2">cv. AKA8401</strain>
    </source>
</reference>
<organism evidence="1 2">
    <name type="scientific">Gossypium arboreum</name>
    <name type="common">Tree cotton</name>
    <name type="synonym">Gossypium nanking</name>
    <dbReference type="NCBI Taxonomy" id="29729"/>
    <lineage>
        <taxon>Eukaryota</taxon>
        <taxon>Viridiplantae</taxon>
        <taxon>Streptophyta</taxon>
        <taxon>Embryophyta</taxon>
        <taxon>Tracheophyta</taxon>
        <taxon>Spermatophyta</taxon>
        <taxon>Magnoliopsida</taxon>
        <taxon>eudicotyledons</taxon>
        <taxon>Gunneridae</taxon>
        <taxon>Pentapetalae</taxon>
        <taxon>rosids</taxon>
        <taxon>malvids</taxon>
        <taxon>Malvales</taxon>
        <taxon>Malvaceae</taxon>
        <taxon>Malvoideae</taxon>
        <taxon>Gossypium</taxon>
    </lineage>
</organism>
<dbReference type="Proteomes" id="UP000032142">
    <property type="component" value="Unassembled WGS sequence"/>
</dbReference>
<name>A0A0B0NA59_GOSAR</name>
<sequence>MSLVSKSIPKVRLGFLACQIIVKCVYKVDYTIHASIKASKAYLTYELT</sequence>
<protein>
    <submittedName>
        <fullName evidence="1">Uncharacterized protein</fullName>
    </submittedName>
</protein>
<proteinExistence type="predicted"/>
<keyword evidence="2" id="KW-1185">Reference proteome</keyword>
<evidence type="ECO:0000313" key="2">
    <source>
        <dbReference type="Proteomes" id="UP000032142"/>
    </source>
</evidence>
<dbReference type="EMBL" id="KN391867">
    <property type="protein sequence ID" value="KHG09690.1"/>
    <property type="molecule type" value="Genomic_DNA"/>
</dbReference>
<evidence type="ECO:0000313" key="1">
    <source>
        <dbReference type="EMBL" id="KHG09690.1"/>
    </source>
</evidence>